<dbReference type="AlphaFoldDB" id="A0A2H9TQB0"/>
<proteinExistence type="predicted"/>
<evidence type="ECO:0000256" key="1">
    <source>
        <dbReference type="SAM" id="MobiDB-lite"/>
    </source>
</evidence>
<feature type="compositionally biased region" description="Polar residues" evidence="1">
    <location>
        <begin position="92"/>
        <end position="102"/>
    </location>
</feature>
<evidence type="ECO:0000313" key="3">
    <source>
        <dbReference type="Proteomes" id="UP000240830"/>
    </source>
</evidence>
<name>A0A2H9TQB0_9FUNG</name>
<gene>
    <name evidence="2" type="ORF">PSACC_00262</name>
</gene>
<feature type="region of interest" description="Disordered" evidence="1">
    <location>
        <begin position="1"/>
        <end position="121"/>
    </location>
</feature>
<dbReference type="EMBL" id="MTSL01000027">
    <property type="protein sequence ID" value="PJF19924.1"/>
    <property type="molecule type" value="Genomic_DNA"/>
</dbReference>
<organism evidence="2 3">
    <name type="scientific">Paramicrosporidium saccamoebae</name>
    <dbReference type="NCBI Taxonomy" id="1246581"/>
    <lineage>
        <taxon>Eukaryota</taxon>
        <taxon>Fungi</taxon>
        <taxon>Fungi incertae sedis</taxon>
        <taxon>Cryptomycota</taxon>
        <taxon>Cryptomycota incertae sedis</taxon>
        <taxon>Paramicrosporidium</taxon>
    </lineage>
</organism>
<evidence type="ECO:0000313" key="2">
    <source>
        <dbReference type="EMBL" id="PJF19924.1"/>
    </source>
</evidence>
<sequence>MPTSVYNLRGSRSSQGTPKDSPLKASNKGSVCASPLKTSNKGSIRESPLKTSNKGSVRESPLKTSNKGSVRESPLKKPSTNVTPSKVKGTETLDQSQKSPLKSGSPLKRSPAKDSTTESPIKKLRKISALLEDMPQLPPELVNALAMTGNIASLDDLSGKEEGSLWQMVAPLLEKKEQSGLKKEMFTAWIRCLLARSKDPKTPLLWRDWVDVKVMAKSRSTDKMAAPSRSDLVKQRQSLKKSTGPVNRAITFGDLRKAKAKLTVLPVGKALKGKVEPTLLQTARQGLKKMTM</sequence>
<feature type="compositionally biased region" description="Polar residues" evidence="1">
    <location>
        <begin position="1"/>
        <end position="18"/>
    </location>
</feature>
<protein>
    <submittedName>
        <fullName evidence="2">Uncharacterized protein</fullName>
    </submittedName>
</protein>
<accession>A0A2H9TQB0</accession>
<reference evidence="2 3" key="1">
    <citation type="submission" date="2016-10" db="EMBL/GenBank/DDBJ databases">
        <title>The genome of Paramicrosporidium saccamoebae is the missing link in understanding Cryptomycota and Microsporidia evolution.</title>
        <authorList>
            <person name="Quandt C.A."/>
            <person name="Beaudet D."/>
            <person name="Corsaro D."/>
            <person name="Michel R."/>
            <person name="Corradi N."/>
            <person name="James T."/>
        </authorList>
    </citation>
    <scope>NUCLEOTIDE SEQUENCE [LARGE SCALE GENOMIC DNA]</scope>
    <source>
        <strain evidence="2 3">KSL3</strain>
    </source>
</reference>
<keyword evidence="3" id="KW-1185">Reference proteome</keyword>
<comment type="caution">
    <text evidence="2">The sequence shown here is derived from an EMBL/GenBank/DDBJ whole genome shotgun (WGS) entry which is preliminary data.</text>
</comment>
<dbReference type="Proteomes" id="UP000240830">
    <property type="component" value="Unassembled WGS sequence"/>
</dbReference>